<organism evidence="1 2">
    <name type="scientific">Butyricicoccus faecihominis</name>
    <dbReference type="NCBI Taxonomy" id="1712515"/>
    <lineage>
        <taxon>Bacteria</taxon>
        <taxon>Bacillati</taxon>
        <taxon>Bacillota</taxon>
        <taxon>Clostridia</taxon>
        <taxon>Eubacteriales</taxon>
        <taxon>Butyricicoccaceae</taxon>
        <taxon>Butyricicoccus</taxon>
    </lineage>
</organism>
<keyword evidence="2" id="KW-1185">Reference proteome</keyword>
<sequence length="69" mass="8029">MYFTKVRKICSQIAFVQLCGIALNDNYLSVTLYRTHLQILLAYLNCVTGKLSIDNPNIQYLIQNRYLID</sequence>
<name>A0ABQ1E290_9FIRM</name>
<reference evidence="1 2" key="1">
    <citation type="submission" date="2020-06" db="EMBL/GenBank/DDBJ databases">
        <title>Characterization of fructooligosaccharide metabolism and fructooligosaccharide-degrading enzymes in human commensal butyrate producers.</title>
        <authorList>
            <person name="Tanno H."/>
            <person name="Fujii T."/>
            <person name="Hirano K."/>
            <person name="Maeno S."/>
            <person name="Tonozuka T."/>
            <person name="Sakamoto M."/>
            <person name="Ohkuma M."/>
            <person name="Tochio T."/>
            <person name="Endo A."/>
        </authorList>
    </citation>
    <scope>NUCLEOTIDE SEQUENCE [LARGE SCALE GENOMIC DNA]</scope>
    <source>
        <strain evidence="1 2">JCM 31056</strain>
    </source>
</reference>
<accession>A0ABQ1E290</accession>
<proteinExistence type="predicted"/>
<dbReference type="EMBL" id="BLYJ01000034">
    <property type="protein sequence ID" value="GFO89086.1"/>
    <property type="molecule type" value="Genomic_DNA"/>
</dbReference>
<evidence type="ECO:0000313" key="2">
    <source>
        <dbReference type="Proteomes" id="UP000620147"/>
    </source>
</evidence>
<comment type="caution">
    <text evidence="1">The sequence shown here is derived from an EMBL/GenBank/DDBJ whole genome shotgun (WGS) entry which is preliminary data.</text>
</comment>
<evidence type="ECO:0008006" key="3">
    <source>
        <dbReference type="Google" id="ProtNLM"/>
    </source>
</evidence>
<protein>
    <recommendedName>
        <fullName evidence="3">Core-binding (CB) domain-containing protein</fullName>
    </recommendedName>
</protein>
<evidence type="ECO:0000313" key="1">
    <source>
        <dbReference type="EMBL" id="GFO89086.1"/>
    </source>
</evidence>
<dbReference type="Proteomes" id="UP000620147">
    <property type="component" value="Unassembled WGS sequence"/>
</dbReference>
<gene>
    <name evidence="1" type="ORF">BUFA31_22500</name>
</gene>